<comment type="caution">
    <text evidence="1">The sequence shown here is derived from an EMBL/GenBank/DDBJ whole genome shotgun (WGS) entry which is preliminary data.</text>
</comment>
<evidence type="ECO:0000313" key="1">
    <source>
        <dbReference type="EMBL" id="KAJ7538305.1"/>
    </source>
</evidence>
<dbReference type="Proteomes" id="UP001162992">
    <property type="component" value="Chromosome 11"/>
</dbReference>
<sequence>MLSESEDGGLYGRERQQPKWVLLKGIPRRYTVVLLTFVCTNVCYVERIGFSVAYTAAANAAGVKQATKGFVLSAFYYGYATSQVPGGWFAQKVGGRIVLLISFILWSITCALTPIEADKVGGLIWARLIVGVAQGCIFPSIHTVLAQWVPPHERSRSVSLTTSGMYFGAAFGMLILPGLVQKEGPRAVFLYEAAMGASWALLWFLCASDPPLSELPKASASGFGTATGYEKGKAPHFTLSVDERETGKRSAQSKSDIEAIPWRKLMQSLPVWAIVVNNFTFHYALYVLMNWLPTYFDQGLHVGLENMGMAKMLPYLVMFVFSNVGGVVADHLISRQSISVTYTRKLLNSLGFAIAAVALLVMPHLKSVTGAILCSSISLGSCAFARAGFAVNHMDIAPKYAGILMGISNTAGTIAGVVGVSVTGRILETSSLGPSDPSSWMMVFATPAILCILSALFFFAFATGKRIFN</sequence>
<organism evidence="1 2">
    <name type="scientific">Diphasiastrum complanatum</name>
    <name type="common">Issler's clubmoss</name>
    <name type="synonym">Lycopodium complanatum</name>
    <dbReference type="NCBI Taxonomy" id="34168"/>
    <lineage>
        <taxon>Eukaryota</taxon>
        <taxon>Viridiplantae</taxon>
        <taxon>Streptophyta</taxon>
        <taxon>Embryophyta</taxon>
        <taxon>Tracheophyta</taxon>
        <taxon>Lycopodiopsida</taxon>
        <taxon>Lycopodiales</taxon>
        <taxon>Lycopodiaceae</taxon>
        <taxon>Lycopodioideae</taxon>
        <taxon>Diphasiastrum</taxon>
    </lineage>
</organism>
<gene>
    <name evidence="1" type="ORF">O6H91_11G042900</name>
</gene>
<accession>A0ACC2C8G3</accession>
<evidence type="ECO:0000313" key="2">
    <source>
        <dbReference type="Proteomes" id="UP001162992"/>
    </source>
</evidence>
<reference evidence="2" key="1">
    <citation type="journal article" date="2024" name="Proc. Natl. Acad. Sci. U.S.A.">
        <title>Extraordinary preservation of gene collinearity over three hundred million years revealed in homosporous lycophytes.</title>
        <authorList>
            <person name="Li C."/>
            <person name="Wickell D."/>
            <person name="Kuo L.Y."/>
            <person name="Chen X."/>
            <person name="Nie B."/>
            <person name="Liao X."/>
            <person name="Peng D."/>
            <person name="Ji J."/>
            <person name="Jenkins J."/>
            <person name="Williams M."/>
            <person name="Shu S."/>
            <person name="Plott C."/>
            <person name="Barry K."/>
            <person name="Rajasekar S."/>
            <person name="Grimwood J."/>
            <person name="Han X."/>
            <person name="Sun S."/>
            <person name="Hou Z."/>
            <person name="He W."/>
            <person name="Dai G."/>
            <person name="Sun C."/>
            <person name="Schmutz J."/>
            <person name="Leebens-Mack J.H."/>
            <person name="Li F.W."/>
            <person name="Wang L."/>
        </authorList>
    </citation>
    <scope>NUCLEOTIDE SEQUENCE [LARGE SCALE GENOMIC DNA]</scope>
    <source>
        <strain evidence="2">cv. PW_Plant_1</strain>
    </source>
</reference>
<protein>
    <submittedName>
        <fullName evidence="1">Uncharacterized protein</fullName>
    </submittedName>
</protein>
<name>A0ACC2C8G3_DIPCM</name>
<keyword evidence="2" id="KW-1185">Reference proteome</keyword>
<proteinExistence type="predicted"/>
<dbReference type="EMBL" id="CM055102">
    <property type="protein sequence ID" value="KAJ7538305.1"/>
    <property type="molecule type" value="Genomic_DNA"/>
</dbReference>